<evidence type="ECO:0000259" key="4">
    <source>
        <dbReference type="PROSITE" id="PS51084"/>
    </source>
</evidence>
<evidence type="ECO:0000256" key="2">
    <source>
        <dbReference type="PIRSR" id="PIRSR601310-3"/>
    </source>
</evidence>
<feature type="active site" description="Tele-AMP-histidine intermediate" evidence="1">
    <location>
        <position position="96"/>
    </location>
</feature>
<evidence type="ECO:0000313" key="5">
    <source>
        <dbReference type="EMBL" id="HIU92708.1"/>
    </source>
</evidence>
<dbReference type="PRINTS" id="PR00332">
    <property type="entry name" value="HISTRIAD"/>
</dbReference>
<dbReference type="Pfam" id="PF01230">
    <property type="entry name" value="HIT"/>
    <property type="match status" value="1"/>
</dbReference>
<reference evidence="5" key="1">
    <citation type="submission" date="2020-10" db="EMBL/GenBank/DDBJ databases">
        <authorList>
            <person name="Gilroy R."/>
        </authorList>
    </citation>
    <scope>NUCLEOTIDE SEQUENCE</scope>
    <source>
        <strain evidence="5">CHK154-7741</strain>
    </source>
</reference>
<reference evidence="5" key="2">
    <citation type="journal article" date="2021" name="PeerJ">
        <title>Extensive microbial diversity within the chicken gut microbiome revealed by metagenomics and culture.</title>
        <authorList>
            <person name="Gilroy R."/>
            <person name="Ravi A."/>
            <person name="Getino M."/>
            <person name="Pursley I."/>
            <person name="Horton D.L."/>
            <person name="Alikhan N.F."/>
            <person name="Baker D."/>
            <person name="Gharbi K."/>
            <person name="Hall N."/>
            <person name="Watson M."/>
            <person name="Adriaenssens E.M."/>
            <person name="Foster-Nyarko E."/>
            <person name="Jarju S."/>
            <person name="Secka A."/>
            <person name="Antonio M."/>
            <person name="Oren A."/>
            <person name="Chaudhuri R.R."/>
            <person name="La Ragione R."/>
            <person name="Hildebrand F."/>
            <person name="Pallen M.J."/>
        </authorList>
    </citation>
    <scope>NUCLEOTIDE SEQUENCE</scope>
    <source>
        <strain evidence="5">CHK154-7741</strain>
    </source>
</reference>
<organism evidence="5 6">
    <name type="scientific">Candidatus Limenecus avicola</name>
    <dbReference type="NCBI Taxonomy" id="2840847"/>
    <lineage>
        <taxon>Bacteria</taxon>
        <taxon>Bacillati</taxon>
        <taxon>Bacillota</taxon>
        <taxon>Clostridia</taxon>
        <taxon>Eubacteriales</taxon>
        <taxon>Clostridiaceae</taxon>
        <taxon>Clostridiaceae incertae sedis</taxon>
        <taxon>Candidatus Limenecus</taxon>
    </lineage>
</organism>
<dbReference type="CDD" id="cd01276">
    <property type="entry name" value="PKCI_related"/>
    <property type="match status" value="1"/>
</dbReference>
<feature type="short sequence motif" description="Histidine triad motif" evidence="2 3">
    <location>
        <begin position="94"/>
        <end position="98"/>
    </location>
</feature>
<evidence type="ECO:0000256" key="3">
    <source>
        <dbReference type="PROSITE-ProRule" id="PRU00464"/>
    </source>
</evidence>
<dbReference type="GO" id="GO:0003824">
    <property type="term" value="F:catalytic activity"/>
    <property type="evidence" value="ECO:0007669"/>
    <property type="project" value="InterPro"/>
</dbReference>
<dbReference type="InterPro" id="IPR036265">
    <property type="entry name" value="HIT-like_sf"/>
</dbReference>
<dbReference type="InterPro" id="IPR019808">
    <property type="entry name" value="Histidine_triad_CS"/>
</dbReference>
<dbReference type="InterPro" id="IPR001310">
    <property type="entry name" value="Histidine_triad_HIT"/>
</dbReference>
<dbReference type="EMBL" id="DVOD01000046">
    <property type="protein sequence ID" value="HIU92708.1"/>
    <property type="molecule type" value="Genomic_DNA"/>
</dbReference>
<proteinExistence type="predicted"/>
<dbReference type="Proteomes" id="UP000886748">
    <property type="component" value="Unassembled WGS sequence"/>
</dbReference>
<dbReference type="Gene3D" id="3.30.428.10">
    <property type="entry name" value="HIT-like"/>
    <property type="match status" value="1"/>
</dbReference>
<comment type="caution">
    <text evidence="5">The sequence shown here is derived from an EMBL/GenBank/DDBJ whole genome shotgun (WGS) entry which is preliminary data.</text>
</comment>
<accession>A0A9D1SR40</accession>
<dbReference type="PROSITE" id="PS51084">
    <property type="entry name" value="HIT_2"/>
    <property type="match status" value="1"/>
</dbReference>
<dbReference type="SUPFAM" id="SSF54197">
    <property type="entry name" value="HIT-like"/>
    <property type="match status" value="1"/>
</dbReference>
<evidence type="ECO:0000313" key="6">
    <source>
        <dbReference type="Proteomes" id="UP000886748"/>
    </source>
</evidence>
<dbReference type="PROSITE" id="PS00892">
    <property type="entry name" value="HIT_1"/>
    <property type="match status" value="1"/>
</dbReference>
<protein>
    <submittedName>
        <fullName evidence="5">Histidine triad nucleotide-binding protein</fullName>
    </submittedName>
</protein>
<dbReference type="AlphaFoldDB" id="A0A9D1SR40"/>
<sequence>MENCIFCKIANKEIPSKLLYEDEFTVAFNDLNPQAPNHILVIPKKHFASLNELDDEKYMSALLNAVKEVTKKLGIKEYRTVINTGETAGQTVFHIHIHILAGRPLLWPPG</sequence>
<dbReference type="InterPro" id="IPR011146">
    <property type="entry name" value="HIT-like"/>
</dbReference>
<dbReference type="PANTHER" id="PTHR23089">
    <property type="entry name" value="HISTIDINE TRIAD HIT PROTEIN"/>
    <property type="match status" value="1"/>
</dbReference>
<evidence type="ECO:0000256" key="1">
    <source>
        <dbReference type="PIRSR" id="PIRSR601310-1"/>
    </source>
</evidence>
<feature type="domain" description="HIT" evidence="4">
    <location>
        <begin position="5"/>
        <end position="110"/>
    </location>
</feature>
<name>A0A9D1SR40_9CLOT</name>
<gene>
    <name evidence="5" type="ORF">IAD26_06180</name>
</gene>